<reference evidence="3 4" key="1">
    <citation type="submission" date="2020-06" db="EMBL/GenBank/DDBJ databases">
        <authorList>
            <person name="Li R."/>
            <person name="Bekaert M."/>
        </authorList>
    </citation>
    <scope>NUCLEOTIDE SEQUENCE [LARGE SCALE GENOMIC DNA]</scope>
    <source>
        <strain evidence="4">wild</strain>
    </source>
</reference>
<feature type="compositionally biased region" description="Polar residues" evidence="1">
    <location>
        <begin position="390"/>
        <end position="400"/>
    </location>
</feature>
<keyword evidence="2" id="KW-0812">Transmembrane</keyword>
<dbReference type="OrthoDB" id="6188381at2759"/>
<accession>A0A6J8BQ68</accession>
<name>A0A6J8BQ68_MYTCO</name>
<evidence type="ECO:0000313" key="4">
    <source>
        <dbReference type="Proteomes" id="UP000507470"/>
    </source>
</evidence>
<keyword evidence="4" id="KW-1185">Reference proteome</keyword>
<dbReference type="AlphaFoldDB" id="A0A6J8BQ68"/>
<organism evidence="3 4">
    <name type="scientific">Mytilus coruscus</name>
    <name type="common">Sea mussel</name>
    <dbReference type="NCBI Taxonomy" id="42192"/>
    <lineage>
        <taxon>Eukaryota</taxon>
        <taxon>Metazoa</taxon>
        <taxon>Spiralia</taxon>
        <taxon>Lophotrochozoa</taxon>
        <taxon>Mollusca</taxon>
        <taxon>Bivalvia</taxon>
        <taxon>Autobranchia</taxon>
        <taxon>Pteriomorphia</taxon>
        <taxon>Mytilida</taxon>
        <taxon>Mytiloidea</taxon>
        <taxon>Mytilidae</taxon>
        <taxon>Mytilinae</taxon>
        <taxon>Mytilus</taxon>
    </lineage>
</organism>
<dbReference type="EMBL" id="CACVKT020003839">
    <property type="protein sequence ID" value="CAC5386075.1"/>
    <property type="molecule type" value="Genomic_DNA"/>
</dbReference>
<evidence type="ECO:0000313" key="3">
    <source>
        <dbReference type="EMBL" id="CAC5386075.1"/>
    </source>
</evidence>
<evidence type="ECO:0008006" key="5">
    <source>
        <dbReference type="Google" id="ProtNLM"/>
    </source>
</evidence>
<proteinExistence type="predicted"/>
<feature type="region of interest" description="Disordered" evidence="1">
    <location>
        <begin position="383"/>
        <end position="424"/>
    </location>
</feature>
<evidence type="ECO:0000256" key="1">
    <source>
        <dbReference type="SAM" id="MobiDB-lite"/>
    </source>
</evidence>
<protein>
    <recommendedName>
        <fullName evidence="5">C-type lectin domain-containing protein</fullName>
    </recommendedName>
</protein>
<keyword evidence="2" id="KW-0472">Membrane</keyword>
<dbReference type="Proteomes" id="UP000507470">
    <property type="component" value="Unassembled WGS sequence"/>
</dbReference>
<feature type="transmembrane region" description="Helical" evidence="2">
    <location>
        <begin position="335"/>
        <end position="356"/>
    </location>
</feature>
<evidence type="ECO:0000256" key="2">
    <source>
        <dbReference type="SAM" id="Phobius"/>
    </source>
</evidence>
<keyword evidence="2" id="KW-1133">Transmembrane helix</keyword>
<sequence length="463" mass="52828">MVYVMSWHGLAFCVVTIIIGLVNTLRDETIHVYLTSQYYTWYEARNLCNLFKVESTHVQINGLTVPSRLMWTHGTAKFLPWVQYLGYTFIGLQQQRCICLRAIKWTSKYIKSPCNTHTVKCRGDQDAFCGKQDIPKDSSFFSVYQKANVRESIGYGNCMAITIRPSSSYFLALQCSTPLNQLCLSNSVYNNDFYPRSYRHLSWISSFQTCPDSYMLARYSMLPDNTRVTVNGTYWLSNTRRWIQEKLSNPEYCVAARVQHNGYLERFTISCQEKLPGLCITPSYSPQDSTTEREILTSQAPIGVPKSEQNGNIMISKDQYGVTAGQASTKNLVRIGLIAVASLTFLVVLAIVIVFIRMKSLHANSQNYSPPGKDVVYAKVEKSINRKESTNQTTGPSTSEDTYDHMDHRRNREHPDGSTYDTMQNVRIEEENNYDFSNESEMGEKLFICDSMGYNQVDVVETS</sequence>
<gene>
    <name evidence="3" type="ORF">MCOR_21555</name>
</gene>